<gene>
    <name evidence="1" type="ORF">S06H3_41694</name>
</gene>
<dbReference type="EMBL" id="BARV01025724">
    <property type="protein sequence ID" value="GAI46225.1"/>
    <property type="molecule type" value="Genomic_DNA"/>
</dbReference>
<sequence>VTFTNNDMFSLTSRELESIRGKEIALIPQNDGDTLDQS</sequence>
<organism evidence="1">
    <name type="scientific">marine sediment metagenome</name>
    <dbReference type="NCBI Taxonomy" id="412755"/>
    <lineage>
        <taxon>unclassified sequences</taxon>
        <taxon>metagenomes</taxon>
        <taxon>ecological metagenomes</taxon>
    </lineage>
</organism>
<feature type="non-terminal residue" evidence="1">
    <location>
        <position position="1"/>
    </location>
</feature>
<comment type="caution">
    <text evidence="1">The sequence shown here is derived from an EMBL/GenBank/DDBJ whole genome shotgun (WGS) entry which is preliminary data.</text>
</comment>
<accession>X1Q567</accession>
<reference evidence="1" key="1">
    <citation type="journal article" date="2014" name="Front. Microbiol.">
        <title>High frequency of phylogenetically diverse reductive dehalogenase-homologous genes in deep subseafloor sedimentary metagenomes.</title>
        <authorList>
            <person name="Kawai M."/>
            <person name="Futagami T."/>
            <person name="Toyoda A."/>
            <person name="Takaki Y."/>
            <person name="Nishi S."/>
            <person name="Hori S."/>
            <person name="Arai W."/>
            <person name="Tsubouchi T."/>
            <person name="Morono Y."/>
            <person name="Uchiyama I."/>
            <person name="Ito T."/>
            <person name="Fujiyama A."/>
            <person name="Inagaki F."/>
            <person name="Takami H."/>
        </authorList>
    </citation>
    <scope>NUCLEOTIDE SEQUENCE</scope>
    <source>
        <strain evidence="1">Expedition CK06-06</strain>
    </source>
</reference>
<protein>
    <submittedName>
        <fullName evidence="1">Uncharacterized protein</fullName>
    </submittedName>
</protein>
<name>X1Q567_9ZZZZ</name>
<evidence type="ECO:0000313" key="1">
    <source>
        <dbReference type="EMBL" id="GAI46225.1"/>
    </source>
</evidence>
<proteinExistence type="predicted"/>
<dbReference type="AlphaFoldDB" id="X1Q567"/>